<proteinExistence type="predicted"/>
<keyword evidence="1" id="KW-0472">Membrane</keyword>
<protein>
    <submittedName>
        <fullName evidence="2">Uncharacterized protein</fullName>
    </submittedName>
</protein>
<evidence type="ECO:0000313" key="3">
    <source>
        <dbReference type="Proteomes" id="UP000256514"/>
    </source>
</evidence>
<gene>
    <name evidence="2" type="ORF">CQA54_00340</name>
</gene>
<dbReference type="OrthoDB" id="5372783at2"/>
<sequence length="186" mass="21755">MTSYSFIQPKPKSIFRRLTKIWILYIVLMVVCVLLFSMLLDWQIQRKQEELKDFELRTQKLNLNIIATKDYLQRLGFEKNRVAGIIEGIDPQTQSNNERFRDGFKRLLDIIPAQITLNTLKIDAHTLELRGITPSKEVYVFLLETLLKASFDESKAEFFPLVNGWFNFISVSKKYPTTTTKQSKGE</sequence>
<evidence type="ECO:0000256" key="1">
    <source>
        <dbReference type="SAM" id="Phobius"/>
    </source>
</evidence>
<evidence type="ECO:0000313" key="2">
    <source>
        <dbReference type="EMBL" id="RDU68303.1"/>
    </source>
</evidence>
<comment type="caution">
    <text evidence="2">The sequence shown here is derived from an EMBL/GenBank/DDBJ whole genome shotgun (WGS) entry which is preliminary data.</text>
</comment>
<dbReference type="EMBL" id="NXLT01000001">
    <property type="protein sequence ID" value="RDU68303.1"/>
    <property type="molecule type" value="Genomic_DNA"/>
</dbReference>
<feature type="transmembrane region" description="Helical" evidence="1">
    <location>
        <begin position="21"/>
        <end position="40"/>
    </location>
</feature>
<keyword evidence="3" id="KW-1185">Reference proteome</keyword>
<dbReference type="RefSeq" id="WP_115570264.1">
    <property type="nucleotide sequence ID" value="NZ_NXLT01000001.1"/>
</dbReference>
<name>A0A3D8ITG0_9HELI</name>
<keyword evidence="1" id="KW-1133">Transmembrane helix</keyword>
<organism evidence="2 3">
    <name type="scientific">Helicobacter equorum</name>
    <dbReference type="NCBI Taxonomy" id="361872"/>
    <lineage>
        <taxon>Bacteria</taxon>
        <taxon>Pseudomonadati</taxon>
        <taxon>Campylobacterota</taxon>
        <taxon>Epsilonproteobacteria</taxon>
        <taxon>Campylobacterales</taxon>
        <taxon>Helicobacteraceae</taxon>
        <taxon>Helicobacter</taxon>
    </lineage>
</organism>
<keyword evidence="1" id="KW-0812">Transmembrane</keyword>
<accession>A0A3D8ITG0</accession>
<reference evidence="2 3" key="1">
    <citation type="submission" date="2018-04" db="EMBL/GenBank/DDBJ databases">
        <title>Novel Campyloabacter and Helicobacter Species and Strains.</title>
        <authorList>
            <person name="Mannion A.J."/>
            <person name="Shen Z."/>
            <person name="Fox J.G."/>
        </authorList>
    </citation>
    <scope>NUCLEOTIDE SEQUENCE [LARGE SCALE GENOMIC DNA]</scope>
    <source>
        <strain evidence="2 3">MIT 12-6600</strain>
    </source>
</reference>
<dbReference type="Proteomes" id="UP000256514">
    <property type="component" value="Unassembled WGS sequence"/>
</dbReference>
<dbReference type="AlphaFoldDB" id="A0A3D8ITG0"/>